<dbReference type="EMBL" id="KK852506">
    <property type="protein sequence ID" value="KDR22474.1"/>
    <property type="molecule type" value="Genomic_DNA"/>
</dbReference>
<evidence type="ECO:0000256" key="1">
    <source>
        <dbReference type="ARBA" id="ARBA00005679"/>
    </source>
</evidence>
<name>A0A067RRR6_ZOONE</name>
<keyword evidence="2" id="KW-0325">Glycoprotein</keyword>
<dbReference type="eggNOG" id="KOG3160">
    <property type="taxonomic scope" value="Eukaryota"/>
</dbReference>
<dbReference type="OMA" id="SHKEVCF"/>
<dbReference type="PANTHER" id="PTHR13234:SF71">
    <property type="entry name" value="GAMMA-INTERFERON-INDUCIBLE LYSOSOMAL THIOL REDUCTASE-LIKE PROTEIN"/>
    <property type="match status" value="1"/>
</dbReference>
<dbReference type="Proteomes" id="UP000027135">
    <property type="component" value="Unassembled WGS sequence"/>
</dbReference>
<dbReference type="AlphaFoldDB" id="A0A067RRR6"/>
<evidence type="ECO:0000313" key="3">
    <source>
        <dbReference type="EMBL" id="KDR22474.1"/>
    </source>
</evidence>
<dbReference type="PANTHER" id="PTHR13234">
    <property type="entry name" value="GAMMA-INTERFERON INDUCIBLE LYSOSOMAL THIOL REDUCTASE GILT"/>
    <property type="match status" value="1"/>
</dbReference>
<dbReference type="InParanoid" id="A0A067RRR6"/>
<dbReference type="FunCoup" id="A0A067RRR6">
    <property type="interactions" value="25"/>
</dbReference>
<accession>A0A067RRR6</accession>
<dbReference type="OrthoDB" id="958254at2759"/>
<proteinExistence type="inferred from homology"/>
<keyword evidence="4" id="KW-1185">Reference proteome</keyword>
<comment type="similarity">
    <text evidence="1">Belongs to the GILT family.</text>
</comment>
<dbReference type="GO" id="GO:0016671">
    <property type="term" value="F:oxidoreductase activity, acting on a sulfur group of donors, disulfide as acceptor"/>
    <property type="evidence" value="ECO:0007669"/>
    <property type="project" value="InterPro"/>
</dbReference>
<evidence type="ECO:0000256" key="2">
    <source>
        <dbReference type="ARBA" id="ARBA00023180"/>
    </source>
</evidence>
<sequence length="237" mass="26808">MSVSYMMRLKTAAFIVVCFLLWQALRHFPSFSEFSNKHLTHRWETVVPSAIVPPILVTVFYEALCPDSRSFFTKQLLPTFEKIPLLIQINLVPYGKAMTETVGTSYRFTCQHGPLECRANKIHACAIAKVTQPDIQLKYITCMISDNMNPEKIGEECAQDHDVRWKEVVGCAVGSEGEELLKQHGEATNALNPRVSFVPTVLLDQSQDNQPGILKNLFKEVCTHLQEQRLQLVPECG</sequence>
<reference evidence="3 4" key="1">
    <citation type="journal article" date="2014" name="Nat. Commun.">
        <title>Molecular traces of alternative social organization in a termite genome.</title>
        <authorList>
            <person name="Terrapon N."/>
            <person name="Li C."/>
            <person name="Robertson H.M."/>
            <person name="Ji L."/>
            <person name="Meng X."/>
            <person name="Booth W."/>
            <person name="Chen Z."/>
            <person name="Childers C.P."/>
            <person name="Glastad K.M."/>
            <person name="Gokhale K."/>
            <person name="Gowin J."/>
            <person name="Gronenberg W."/>
            <person name="Hermansen R.A."/>
            <person name="Hu H."/>
            <person name="Hunt B.G."/>
            <person name="Huylmans A.K."/>
            <person name="Khalil S.M."/>
            <person name="Mitchell R.D."/>
            <person name="Munoz-Torres M.C."/>
            <person name="Mustard J.A."/>
            <person name="Pan H."/>
            <person name="Reese J.T."/>
            <person name="Scharf M.E."/>
            <person name="Sun F."/>
            <person name="Vogel H."/>
            <person name="Xiao J."/>
            <person name="Yang W."/>
            <person name="Yang Z."/>
            <person name="Yang Z."/>
            <person name="Zhou J."/>
            <person name="Zhu J."/>
            <person name="Brent C.S."/>
            <person name="Elsik C.G."/>
            <person name="Goodisman M.A."/>
            <person name="Liberles D.A."/>
            <person name="Roe R.M."/>
            <person name="Vargo E.L."/>
            <person name="Vilcinskas A."/>
            <person name="Wang J."/>
            <person name="Bornberg-Bauer E."/>
            <person name="Korb J."/>
            <person name="Zhang G."/>
            <person name="Liebig J."/>
        </authorList>
    </citation>
    <scope>NUCLEOTIDE SEQUENCE [LARGE SCALE GENOMIC DNA]</scope>
    <source>
        <tissue evidence="3">Whole organism</tissue>
    </source>
</reference>
<dbReference type="InterPro" id="IPR004911">
    <property type="entry name" value="Interferon-induced_GILT"/>
</dbReference>
<dbReference type="Pfam" id="PF03227">
    <property type="entry name" value="GILT"/>
    <property type="match status" value="1"/>
</dbReference>
<organism evidence="3 4">
    <name type="scientific">Zootermopsis nevadensis</name>
    <name type="common">Dampwood termite</name>
    <dbReference type="NCBI Taxonomy" id="136037"/>
    <lineage>
        <taxon>Eukaryota</taxon>
        <taxon>Metazoa</taxon>
        <taxon>Ecdysozoa</taxon>
        <taxon>Arthropoda</taxon>
        <taxon>Hexapoda</taxon>
        <taxon>Insecta</taxon>
        <taxon>Pterygota</taxon>
        <taxon>Neoptera</taxon>
        <taxon>Polyneoptera</taxon>
        <taxon>Dictyoptera</taxon>
        <taxon>Blattodea</taxon>
        <taxon>Blattoidea</taxon>
        <taxon>Termitoidae</taxon>
        <taxon>Termopsidae</taxon>
        <taxon>Zootermopsis</taxon>
    </lineage>
</organism>
<protein>
    <submittedName>
        <fullName evidence="3">GILT-like protein C02D5.2</fullName>
    </submittedName>
</protein>
<evidence type="ECO:0000313" key="4">
    <source>
        <dbReference type="Proteomes" id="UP000027135"/>
    </source>
</evidence>
<gene>
    <name evidence="3" type="ORF">L798_02272</name>
</gene>